<name>A0A9Q3E0N7_9BASI</name>
<proteinExistence type="predicted"/>
<dbReference type="EMBL" id="AVOT02023659">
    <property type="protein sequence ID" value="MBW0513841.1"/>
    <property type="molecule type" value="Genomic_DNA"/>
</dbReference>
<sequence>MHLLMINTFICDAARKPRYHVGQEYGMGPNFLDPCRKRNARAHVPRWRWALFLETQPVAMFRGLWLERPALRPSNRPRVPLPRFVGRSESERRLNGRHHD</sequence>
<accession>A0A9Q3E0N7</accession>
<dbReference type="AlphaFoldDB" id="A0A9Q3E0N7"/>
<protein>
    <submittedName>
        <fullName evidence="2">Uncharacterized protein</fullName>
    </submittedName>
</protein>
<evidence type="ECO:0000313" key="3">
    <source>
        <dbReference type="Proteomes" id="UP000765509"/>
    </source>
</evidence>
<dbReference type="Proteomes" id="UP000765509">
    <property type="component" value="Unassembled WGS sequence"/>
</dbReference>
<keyword evidence="3" id="KW-1185">Reference proteome</keyword>
<comment type="caution">
    <text evidence="2">The sequence shown here is derived from an EMBL/GenBank/DDBJ whole genome shotgun (WGS) entry which is preliminary data.</text>
</comment>
<reference evidence="2" key="1">
    <citation type="submission" date="2021-03" db="EMBL/GenBank/DDBJ databases">
        <title>Draft genome sequence of rust myrtle Austropuccinia psidii MF-1, a brazilian biotype.</title>
        <authorList>
            <person name="Quecine M.C."/>
            <person name="Pachon D.M.R."/>
            <person name="Bonatelli M.L."/>
            <person name="Correr F.H."/>
            <person name="Franceschini L.M."/>
            <person name="Leite T.F."/>
            <person name="Margarido G.R.A."/>
            <person name="Almeida C.A."/>
            <person name="Ferrarezi J.A."/>
            <person name="Labate C.A."/>
        </authorList>
    </citation>
    <scope>NUCLEOTIDE SEQUENCE</scope>
    <source>
        <strain evidence="2">MF-1</strain>
    </source>
</reference>
<evidence type="ECO:0000313" key="2">
    <source>
        <dbReference type="EMBL" id="MBW0513841.1"/>
    </source>
</evidence>
<gene>
    <name evidence="2" type="ORF">O181_053556</name>
</gene>
<feature type="region of interest" description="Disordered" evidence="1">
    <location>
        <begin position="72"/>
        <end position="100"/>
    </location>
</feature>
<organism evidence="2 3">
    <name type="scientific">Austropuccinia psidii MF-1</name>
    <dbReference type="NCBI Taxonomy" id="1389203"/>
    <lineage>
        <taxon>Eukaryota</taxon>
        <taxon>Fungi</taxon>
        <taxon>Dikarya</taxon>
        <taxon>Basidiomycota</taxon>
        <taxon>Pucciniomycotina</taxon>
        <taxon>Pucciniomycetes</taxon>
        <taxon>Pucciniales</taxon>
        <taxon>Sphaerophragmiaceae</taxon>
        <taxon>Austropuccinia</taxon>
    </lineage>
</organism>
<evidence type="ECO:0000256" key="1">
    <source>
        <dbReference type="SAM" id="MobiDB-lite"/>
    </source>
</evidence>